<gene>
    <name evidence="1" type="ORF">VIBNISOn1_190038</name>
</gene>
<dbReference type="EMBL" id="CAOF01000101">
    <property type="protein sequence ID" value="CCO46819.1"/>
    <property type="molecule type" value="Genomic_DNA"/>
</dbReference>
<evidence type="ECO:0000313" key="1">
    <source>
        <dbReference type="EMBL" id="CCO46819.1"/>
    </source>
</evidence>
<evidence type="ECO:0008006" key="3">
    <source>
        <dbReference type="Google" id="ProtNLM"/>
    </source>
</evidence>
<evidence type="ECO:0000313" key="2">
    <source>
        <dbReference type="Proteomes" id="UP000018211"/>
    </source>
</evidence>
<name>A0AAV2VQ99_9VIBR</name>
<protein>
    <recommendedName>
        <fullName evidence="3">Type 4 secretion system PilS N-terminal domain-containing protein</fullName>
    </recommendedName>
</protein>
<dbReference type="RefSeq" id="WP_022611860.1">
    <property type="nucleotide sequence ID" value="NZ_LK391965.1"/>
</dbReference>
<sequence length="188" mass="20212">MKNNYVVKGKKKQSGVAIVQFVLAGLLTALALTAAYSSYQSNQRAQQSDLMMDSLVSFFAKVKVVKRQWGSYVGFSNTSVWGSDEYLPQTMKSAVADQFVTPYSQNGLVFGTANTATDRNGNSTTLTNGFVTATIVDVTSERCVDEVENYVDKVIQVNVGTTRIASKAAMDTACAAITGTTNITLIDS</sequence>
<dbReference type="Proteomes" id="UP000018211">
    <property type="component" value="Unassembled WGS sequence"/>
</dbReference>
<comment type="caution">
    <text evidence="1">The sequence shown here is derived from an EMBL/GenBank/DDBJ whole genome shotgun (WGS) entry which is preliminary data.</text>
</comment>
<reference evidence="1 2" key="1">
    <citation type="journal article" date="2013" name="ISME J.">
        <title>Comparative genomics of pathogenic lineages of Vibrio nigripulchritudo identifies virulence-associated traits.</title>
        <authorList>
            <person name="Goudenege D."/>
            <person name="Labreuche Y."/>
            <person name="Krin E."/>
            <person name="Ansquer D."/>
            <person name="Mangenot S."/>
            <person name="Calteau A."/>
            <person name="Medigue C."/>
            <person name="Mazel D."/>
            <person name="Polz M.F."/>
            <person name="Le Roux F."/>
        </authorList>
    </citation>
    <scope>NUCLEOTIDE SEQUENCE [LARGE SCALE GENOMIC DNA]</scope>
    <source>
        <strain evidence="1 2">SOn1</strain>
    </source>
</reference>
<proteinExistence type="predicted"/>
<accession>A0AAV2VQ99</accession>
<dbReference type="AlphaFoldDB" id="A0AAV2VQ99"/>
<organism evidence="1 2">
    <name type="scientific">Vibrio nigripulchritudo SOn1</name>
    <dbReference type="NCBI Taxonomy" id="1238450"/>
    <lineage>
        <taxon>Bacteria</taxon>
        <taxon>Pseudomonadati</taxon>
        <taxon>Pseudomonadota</taxon>
        <taxon>Gammaproteobacteria</taxon>
        <taxon>Vibrionales</taxon>
        <taxon>Vibrionaceae</taxon>
        <taxon>Vibrio</taxon>
    </lineage>
</organism>